<sequence length="86" mass="9035">MRELARTESVAHSTTAMPLPNRVPSRGAITQTLNTPAPCKLPLAAGEQPPPQLRSSSQAPSRGPSPPGHDAKEGPSEGCRAATYFF</sequence>
<dbReference type="EMBL" id="JH688757">
    <property type="protein sequence ID" value="EJD32664.1"/>
    <property type="molecule type" value="Genomic_DNA"/>
</dbReference>
<evidence type="ECO:0000313" key="3">
    <source>
        <dbReference type="Proteomes" id="UP000006514"/>
    </source>
</evidence>
<evidence type="ECO:0000256" key="1">
    <source>
        <dbReference type="SAM" id="MobiDB-lite"/>
    </source>
</evidence>
<dbReference type="KEGG" id="adl:AURDEDRAFT_178241"/>
<dbReference type="InParanoid" id="J0CR03"/>
<feature type="region of interest" description="Disordered" evidence="1">
    <location>
        <begin position="1"/>
        <end position="86"/>
    </location>
</feature>
<protein>
    <submittedName>
        <fullName evidence="2">Uncharacterized protein</fullName>
    </submittedName>
</protein>
<accession>J0CR03</accession>
<dbReference type="Proteomes" id="UP000006514">
    <property type="component" value="Unassembled WGS sequence"/>
</dbReference>
<organism evidence="2 3">
    <name type="scientific">Auricularia subglabra (strain TFB-10046 / SS5)</name>
    <name type="common">White-rot fungus</name>
    <name type="synonym">Auricularia delicata (strain TFB10046)</name>
    <dbReference type="NCBI Taxonomy" id="717982"/>
    <lineage>
        <taxon>Eukaryota</taxon>
        <taxon>Fungi</taxon>
        <taxon>Dikarya</taxon>
        <taxon>Basidiomycota</taxon>
        <taxon>Agaricomycotina</taxon>
        <taxon>Agaricomycetes</taxon>
        <taxon>Auriculariales</taxon>
        <taxon>Auriculariaceae</taxon>
        <taxon>Auricularia</taxon>
    </lineage>
</organism>
<dbReference type="AlphaFoldDB" id="J0CR03"/>
<gene>
    <name evidence="2" type="ORF">AURDEDRAFT_178241</name>
</gene>
<keyword evidence="3" id="KW-1185">Reference proteome</keyword>
<name>J0CR03_AURST</name>
<reference evidence="3" key="1">
    <citation type="journal article" date="2012" name="Science">
        <title>The Paleozoic origin of enzymatic lignin decomposition reconstructed from 31 fungal genomes.</title>
        <authorList>
            <person name="Floudas D."/>
            <person name="Binder M."/>
            <person name="Riley R."/>
            <person name="Barry K."/>
            <person name="Blanchette R.A."/>
            <person name="Henrissat B."/>
            <person name="Martinez A.T."/>
            <person name="Otillar R."/>
            <person name="Spatafora J.W."/>
            <person name="Yadav J.S."/>
            <person name="Aerts A."/>
            <person name="Benoit I."/>
            <person name="Boyd A."/>
            <person name="Carlson A."/>
            <person name="Copeland A."/>
            <person name="Coutinho P.M."/>
            <person name="de Vries R.P."/>
            <person name="Ferreira P."/>
            <person name="Findley K."/>
            <person name="Foster B."/>
            <person name="Gaskell J."/>
            <person name="Glotzer D."/>
            <person name="Gorecki P."/>
            <person name="Heitman J."/>
            <person name="Hesse C."/>
            <person name="Hori C."/>
            <person name="Igarashi K."/>
            <person name="Jurgens J.A."/>
            <person name="Kallen N."/>
            <person name="Kersten P."/>
            <person name="Kohler A."/>
            <person name="Kuees U."/>
            <person name="Kumar T.K.A."/>
            <person name="Kuo A."/>
            <person name="LaButti K."/>
            <person name="Larrondo L.F."/>
            <person name="Lindquist E."/>
            <person name="Ling A."/>
            <person name="Lombard V."/>
            <person name="Lucas S."/>
            <person name="Lundell T."/>
            <person name="Martin R."/>
            <person name="McLaughlin D.J."/>
            <person name="Morgenstern I."/>
            <person name="Morin E."/>
            <person name="Murat C."/>
            <person name="Nagy L.G."/>
            <person name="Nolan M."/>
            <person name="Ohm R.A."/>
            <person name="Patyshakuliyeva A."/>
            <person name="Rokas A."/>
            <person name="Ruiz-Duenas F.J."/>
            <person name="Sabat G."/>
            <person name="Salamov A."/>
            <person name="Samejima M."/>
            <person name="Schmutz J."/>
            <person name="Slot J.C."/>
            <person name="St John F."/>
            <person name="Stenlid J."/>
            <person name="Sun H."/>
            <person name="Sun S."/>
            <person name="Syed K."/>
            <person name="Tsang A."/>
            <person name="Wiebenga A."/>
            <person name="Young D."/>
            <person name="Pisabarro A."/>
            <person name="Eastwood D.C."/>
            <person name="Martin F."/>
            <person name="Cullen D."/>
            <person name="Grigoriev I.V."/>
            <person name="Hibbett D.S."/>
        </authorList>
    </citation>
    <scope>NUCLEOTIDE SEQUENCE [LARGE SCALE GENOMIC DNA]</scope>
    <source>
        <strain evidence="3">TFB10046</strain>
    </source>
</reference>
<proteinExistence type="predicted"/>
<evidence type="ECO:0000313" key="2">
    <source>
        <dbReference type="EMBL" id="EJD32664.1"/>
    </source>
</evidence>